<dbReference type="Gene3D" id="3.10.129.10">
    <property type="entry name" value="Hotdog Thioesterase"/>
    <property type="match status" value="1"/>
</dbReference>
<dbReference type="SUPFAM" id="SSF54637">
    <property type="entry name" value="Thioesterase/thiol ester dehydrase-isomerase"/>
    <property type="match status" value="1"/>
</dbReference>
<dbReference type="KEGG" id="tmk:QGN29_07000"/>
<dbReference type="Proteomes" id="UP001268683">
    <property type="component" value="Chromosome"/>
</dbReference>
<dbReference type="EMBL" id="CP123872">
    <property type="protein sequence ID" value="WND04120.1"/>
    <property type="molecule type" value="Genomic_DNA"/>
</dbReference>
<evidence type="ECO:0000313" key="2">
    <source>
        <dbReference type="Proteomes" id="UP001268683"/>
    </source>
</evidence>
<keyword evidence="2" id="KW-1185">Reference proteome</keyword>
<dbReference type="InterPro" id="IPR029069">
    <property type="entry name" value="HotDog_dom_sf"/>
</dbReference>
<dbReference type="PROSITE" id="PS51257">
    <property type="entry name" value="PROKAR_LIPOPROTEIN"/>
    <property type="match status" value="1"/>
</dbReference>
<name>A0AA52EJU3_9PROT</name>
<sequence length="242" mass="26049">MQETRVVIDKHFNGPNVSANGGYACGMMAEVLPQDQAATMRLLAPPPLEVDLRLVEDNGHVELIHGNTVIGTGESSHLDPARPELPDNVNIYQAAENPISSSFDFLRQCYVCGPDRQEDGLHIHPGSLIGRDGEVACFWQTALDQADQAGFVDGLRLWSALDCPGYFASAAGKPALLGSMTAQILGAVKAGEIVTVHAWTKSISGRKHRAGVALYGPNRDCIALADQTWVVVKDEMFDSLRG</sequence>
<dbReference type="CDD" id="cd03440">
    <property type="entry name" value="hot_dog"/>
    <property type="match status" value="1"/>
</dbReference>
<organism evidence="1 2">
    <name type="scientific">Temperatibacter marinus</name>
    <dbReference type="NCBI Taxonomy" id="1456591"/>
    <lineage>
        <taxon>Bacteria</taxon>
        <taxon>Pseudomonadati</taxon>
        <taxon>Pseudomonadota</taxon>
        <taxon>Alphaproteobacteria</taxon>
        <taxon>Kordiimonadales</taxon>
        <taxon>Temperatibacteraceae</taxon>
        <taxon>Temperatibacter</taxon>
    </lineage>
</organism>
<protein>
    <submittedName>
        <fullName evidence="1">Hotdog fold domain-containing protein</fullName>
    </submittedName>
</protein>
<dbReference type="RefSeq" id="WP_310799984.1">
    <property type="nucleotide sequence ID" value="NZ_CP123872.1"/>
</dbReference>
<proteinExistence type="predicted"/>
<gene>
    <name evidence="1" type="ORF">QGN29_07000</name>
</gene>
<dbReference type="AlphaFoldDB" id="A0AA52EJU3"/>
<accession>A0AA52EJU3</accession>
<reference evidence="1" key="1">
    <citation type="submission" date="2023-04" db="EMBL/GenBank/DDBJ databases">
        <title>Complete genome sequence of Temperatibacter marinus.</title>
        <authorList>
            <person name="Rong J.-C."/>
            <person name="Yi M.-L."/>
            <person name="Zhao Q."/>
        </authorList>
    </citation>
    <scope>NUCLEOTIDE SEQUENCE</scope>
    <source>
        <strain evidence="1">NBRC 110045</strain>
    </source>
</reference>
<evidence type="ECO:0000313" key="1">
    <source>
        <dbReference type="EMBL" id="WND04120.1"/>
    </source>
</evidence>